<feature type="signal peptide" evidence="2">
    <location>
        <begin position="1"/>
        <end position="25"/>
    </location>
</feature>
<accession>A0A4P9XUU0</accession>
<feature type="transmembrane region" description="Helical" evidence="1">
    <location>
        <begin position="382"/>
        <end position="400"/>
    </location>
</feature>
<evidence type="ECO:0008006" key="5">
    <source>
        <dbReference type="Google" id="ProtNLM"/>
    </source>
</evidence>
<feature type="transmembrane region" description="Helical" evidence="1">
    <location>
        <begin position="243"/>
        <end position="264"/>
    </location>
</feature>
<evidence type="ECO:0000313" key="4">
    <source>
        <dbReference type="Proteomes" id="UP000271241"/>
    </source>
</evidence>
<keyword evidence="4" id="KW-1185">Reference proteome</keyword>
<dbReference type="AlphaFoldDB" id="A0A4P9XUU0"/>
<gene>
    <name evidence="3" type="ORF">THASP1DRAFT_28992</name>
</gene>
<feature type="transmembrane region" description="Helical" evidence="1">
    <location>
        <begin position="303"/>
        <end position="322"/>
    </location>
</feature>
<feature type="transmembrane region" description="Helical" evidence="1">
    <location>
        <begin position="210"/>
        <end position="231"/>
    </location>
</feature>
<name>A0A4P9XUU0_9FUNG</name>
<evidence type="ECO:0000256" key="2">
    <source>
        <dbReference type="SAM" id="SignalP"/>
    </source>
</evidence>
<proteinExistence type="predicted"/>
<feature type="transmembrane region" description="Helical" evidence="1">
    <location>
        <begin position="270"/>
        <end position="291"/>
    </location>
</feature>
<dbReference type="Proteomes" id="UP000271241">
    <property type="component" value="Unassembled WGS sequence"/>
</dbReference>
<sequence length="544" mass="60647">MRLQSQFLLLLHGILTLGIIHHVCARLVFTQSDRISGATKTASFPSADYFQFEQPYYERTGMLYVPAFARECRLVLPSDSSRQADMKPGANYTMALLHESPWQAGCQSYKQAAQLVIDAEAQLRAVGYPRLGALVVVSTVNTRYPAGLDAGSIGGLDAATPITFLSLSDGKAALPWFPANNSAITTVTISQEQGEWNRIFLSPAYIVKQWVVLMTIVTICVYGTYRLALLAFSDQRFWSLRSIVVATEVLCRIPYMLFYLSPLLRENYEIPLVACGMVITTVVFVLLYIWIARLPYMGRTMRYLANSALGIEYAIILVNRLWSWIDPITFAPYAYVLQNIQQVFMAIVSGLVLFYAVMFFRERKRIDGPLPLDDALQRLTKTAVAIGYNCASTVFLFYFTPLSRVQPSAQLAHRLIYDSAVLSTHYVLIIVLNVPVPGQSFDPFFRFGLGVSNRQAVNLPTTDEECELQAKVSDPTDVGLPTGLSEQIHTRGHQLRLPASRADYAKHHFAPYSSSTPASASPDYGDTGSIDELQHISAECTKTY</sequence>
<dbReference type="EMBL" id="KZ992531">
    <property type="protein sequence ID" value="RKP09220.1"/>
    <property type="molecule type" value="Genomic_DNA"/>
</dbReference>
<keyword evidence="1" id="KW-0472">Membrane</keyword>
<keyword evidence="1" id="KW-0812">Transmembrane</keyword>
<keyword evidence="1" id="KW-1133">Transmembrane helix</keyword>
<protein>
    <recommendedName>
        <fullName evidence="5">Lung seven transmembrane receptor-domain-containing protein</fullName>
    </recommendedName>
</protein>
<evidence type="ECO:0000256" key="1">
    <source>
        <dbReference type="SAM" id="Phobius"/>
    </source>
</evidence>
<feature type="transmembrane region" description="Helical" evidence="1">
    <location>
        <begin position="415"/>
        <end position="436"/>
    </location>
</feature>
<keyword evidence="2" id="KW-0732">Signal</keyword>
<feature type="chain" id="PRO_5020873165" description="Lung seven transmembrane receptor-domain-containing protein" evidence="2">
    <location>
        <begin position="26"/>
        <end position="544"/>
    </location>
</feature>
<evidence type="ECO:0000313" key="3">
    <source>
        <dbReference type="EMBL" id="RKP09220.1"/>
    </source>
</evidence>
<dbReference type="OrthoDB" id="5578270at2759"/>
<reference evidence="4" key="1">
    <citation type="journal article" date="2018" name="Nat. Microbiol.">
        <title>Leveraging single-cell genomics to expand the fungal tree of life.</title>
        <authorList>
            <person name="Ahrendt S.R."/>
            <person name="Quandt C.A."/>
            <person name="Ciobanu D."/>
            <person name="Clum A."/>
            <person name="Salamov A."/>
            <person name="Andreopoulos B."/>
            <person name="Cheng J.F."/>
            <person name="Woyke T."/>
            <person name="Pelin A."/>
            <person name="Henrissat B."/>
            <person name="Reynolds N.K."/>
            <person name="Benny G.L."/>
            <person name="Smith M.E."/>
            <person name="James T.Y."/>
            <person name="Grigoriev I.V."/>
        </authorList>
    </citation>
    <scope>NUCLEOTIDE SEQUENCE [LARGE SCALE GENOMIC DNA]</scope>
    <source>
        <strain evidence="4">RSA 1356</strain>
    </source>
</reference>
<organism evidence="3 4">
    <name type="scientific">Thamnocephalis sphaerospora</name>
    <dbReference type="NCBI Taxonomy" id="78915"/>
    <lineage>
        <taxon>Eukaryota</taxon>
        <taxon>Fungi</taxon>
        <taxon>Fungi incertae sedis</taxon>
        <taxon>Zoopagomycota</taxon>
        <taxon>Zoopagomycotina</taxon>
        <taxon>Zoopagomycetes</taxon>
        <taxon>Zoopagales</taxon>
        <taxon>Sigmoideomycetaceae</taxon>
        <taxon>Thamnocephalis</taxon>
    </lineage>
</organism>
<feature type="transmembrane region" description="Helical" evidence="1">
    <location>
        <begin position="342"/>
        <end position="361"/>
    </location>
</feature>